<dbReference type="FunFam" id="3.30.160.60:FF:000145">
    <property type="entry name" value="Zinc finger protein 574"/>
    <property type="match status" value="1"/>
</dbReference>
<feature type="compositionally biased region" description="Basic and acidic residues" evidence="10">
    <location>
        <begin position="151"/>
        <end position="160"/>
    </location>
</feature>
<dbReference type="Proteomes" id="UP000694385">
    <property type="component" value="Unassembled WGS sequence"/>
</dbReference>
<dbReference type="OMA" id="PDCYIEC"/>
<evidence type="ECO:0000313" key="12">
    <source>
        <dbReference type="Ensembl" id="ENSJJAP00000004533.1"/>
    </source>
</evidence>
<dbReference type="FunFam" id="3.30.160.60:FF:000104">
    <property type="entry name" value="Transcriptional repressor protein YY1"/>
    <property type="match status" value="1"/>
</dbReference>
<feature type="region of interest" description="Disordered" evidence="10">
    <location>
        <begin position="128"/>
        <end position="160"/>
    </location>
</feature>
<evidence type="ECO:0000256" key="1">
    <source>
        <dbReference type="ARBA" id="ARBA00004123"/>
    </source>
</evidence>
<reference evidence="12" key="2">
    <citation type="submission" date="2025-09" db="UniProtKB">
        <authorList>
            <consortium name="Ensembl"/>
        </authorList>
    </citation>
    <scope>IDENTIFICATION</scope>
</reference>
<evidence type="ECO:0000259" key="11">
    <source>
        <dbReference type="PROSITE" id="PS50157"/>
    </source>
</evidence>
<dbReference type="Ensembl" id="ENSJJAT00000010677.1">
    <property type="protein sequence ID" value="ENSJJAP00000004533.1"/>
    <property type="gene ID" value="ENSJJAG00000009494.1"/>
</dbReference>
<feature type="compositionally biased region" description="Basic residues" evidence="10">
    <location>
        <begin position="1"/>
        <end position="14"/>
    </location>
</feature>
<evidence type="ECO:0000256" key="5">
    <source>
        <dbReference type="ARBA" id="ARBA00022833"/>
    </source>
</evidence>
<keyword evidence="4 9" id="KW-0863">Zinc-finger</keyword>
<accession>A0A8C5K6H4</accession>
<dbReference type="GeneTree" id="ENSGT00940000163257"/>
<evidence type="ECO:0000256" key="8">
    <source>
        <dbReference type="ARBA" id="ARBA00023242"/>
    </source>
</evidence>
<keyword evidence="3" id="KW-0677">Repeat</keyword>
<evidence type="ECO:0000256" key="2">
    <source>
        <dbReference type="ARBA" id="ARBA00022723"/>
    </source>
</evidence>
<dbReference type="GO" id="GO:0008584">
    <property type="term" value="P:male gonad development"/>
    <property type="evidence" value="ECO:0007669"/>
    <property type="project" value="Ensembl"/>
</dbReference>
<comment type="subcellular location">
    <subcellularLocation>
        <location evidence="1">Nucleus</location>
    </subcellularLocation>
</comment>
<dbReference type="Pfam" id="PF00096">
    <property type="entry name" value="zf-C2H2"/>
    <property type="match status" value="3"/>
</dbReference>
<evidence type="ECO:0000256" key="6">
    <source>
        <dbReference type="ARBA" id="ARBA00023125"/>
    </source>
</evidence>
<dbReference type="InterPro" id="IPR013087">
    <property type="entry name" value="Znf_C2H2_type"/>
</dbReference>
<feature type="domain" description="C2H2-type" evidence="11">
    <location>
        <begin position="163"/>
        <end position="192"/>
    </location>
</feature>
<feature type="domain" description="C2H2-type" evidence="11">
    <location>
        <begin position="220"/>
        <end position="249"/>
    </location>
</feature>
<dbReference type="PROSITE" id="PS00028">
    <property type="entry name" value="ZINC_FINGER_C2H2_1"/>
    <property type="match status" value="3"/>
</dbReference>
<sequence>MSRQMKRKAKKGSQKGRGGGALKIAKPKPEQARKVWPAKVEPLNLTFTVYDEDKSLEIRPEAGGAHDDFSDCYIEFTVRGEFSEPVLGEDLLLQSFENLQEGAARDLSAHVLKASALIEHSLEYMKRGASQKLSPPQAPKQLPEITAKKPKGAEESDRPLETLECPESGCSKRLRNKAALRKHLLVHGPRRHVCAECGRAFLEGAKLKRHFRVHTGEKPFQCTFQGCGKRFSLDFNLRTHIRIHTGERPFVCPFDGCKKGFHQSNNLKSHILTHAKARKNC</sequence>
<dbReference type="GO" id="GO:0008585">
    <property type="term" value="P:female gonad development"/>
    <property type="evidence" value="ECO:0007669"/>
    <property type="project" value="Ensembl"/>
</dbReference>
<reference evidence="12" key="1">
    <citation type="submission" date="2025-08" db="UniProtKB">
        <authorList>
            <consortium name="Ensembl"/>
        </authorList>
    </citation>
    <scope>IDENTIFICATION</scope>
</reference>
<keyword evidence="7" id="KW-0804">Transcription</keyword>
<name>A0A8C5K6H4_JACJA</name>
<dbReference type="PANTHER" id="PTHR14003">
    <property type="entry name" value="TRANSCRIPTIONAL REPRESSOR PROTEIN YY"/>
    <property type="match status" value="1"/>
</dbReference>
<organism evidence="12 13">
    <name type="scientific">Jaculus jaculus</name>
    <name type="common">Lesser Egyptian jerboa</name>
    <dbReference type="NCBI Taxonomy" id="51337"/>
    <lineage>
        <taxon>Eukaryota</taxon>
        <taxon>Metazoa</taxon>
        <taxon>Chordata</taxon>
        <taxon>Craniata</taxon>
        <taxon>Vertebrata</taxon>
        <taxon>Euteleostomi</taxon>
        <taxon>Mammalia</taxon>
        <taxon>Eutheria</taxon>
        <taxon>Euarchontoglires</taxon>
        <taxon>Glires</taxon>
        <taxon>Rodentia</taxon>
        <taxon>Myomorpha</taxon>
        <taxon>Dipodoidea</taxon>
        <taxon>Dipodidae</taxon>
        <taxon>Dipodinae</taxon>
        <taxon>Jaculus</taxon>
    </lineage>
</organism>
<dbReference type="GO" id="GO:0005737">
    <property type="term" value="C:cytoplasm"/>
    <property type="evidence" value="ECO:0007669"/>
    <property type="project" value="Ensembl"/>
</dbReference>
<feature type="region of interest" description="Disordered" evidence="10">
    <location>
        <begin position="1"/>
        <end position="30"/>
    </location>
</feature>
<dbReference type="SUPFAM" id="SSF57667">
    <property type="entry name" value="beta-beta-alpha zinc fingers"/>
    <property type="match status" value="3"/>
</dbReference>
<dbReference type="GO" id="GO:0005667">
    <property type="term" value="C:transcription regulator complex"/>
    <property type="evidence" value="ECO:0007669"/>
    <property type="project" value="TreeGrafter"/>
</dbReference>
<feature type="domain" description="C2H2-type" evidence="11">
    <location>
        <begin position="192"/>
        <end position="219"/>
    </location>
</feature>
<keyword evidence="13" id="KW-1185">Reference proteome</keyword>
<feature type="domain" description="C2H2-type" evidence="11">
    <location>
        <begin position="250"/>
        <end position="279"/>
    </location>
</feature>
<dbReference type="Gene3D" id="3.30.160.60">
    <property type="entry name" value="Classic Zinc Finger"/>
    <property type="match status" value="4"/>
</dbReference>
<gene>
    <name evidence="12" type="primary">Zfp42</name>
</gene>
<dbReference type="GO" id="GO:0031519">
    <property type="term" value="C:PcG protein complex"/>
    <property type="evidence" value="ECO:0007669"/>
    <property type="project" value="TreeGrafter"/>
</dbReference>
<evidence type="ECO:0000256" key="10">
    <source>
        <dbReference type="SAM" id="MobiDB-lite"/>
    </source>
</evidence>
<dbReference type="InterPro" id="IPR036236">
    <property type="entry name" value="Znf_C2H2_sf"/>
</dbReference>
<keyword evidence="8" id="KW-0539">Nucleus</keyword>
<evidence type="ECO:0000256" key="7">
    <source>
        <dbReference type="ARBA" id="ARBA00023163"/>
    </source>
</evidence>
<dbReference type="GO" id="GO:0000978">
    <property type="term" value="F:RNA polymerase II cis-regulatory region sequence-specific DNA binding"/>
    <property type="evidence" value="ECO:0007669"/>
    <property type="project" value="TreeGrafter"/>
</dbReference>
<proteinExistence type="predicted"/>
<keyword evidence="5" id="KW-0862">Zinc</keyword>
<dbReference type="PROSITE" id="PS50157">
    <property type="entry name" value="ZINC_FINGER_C2H2_2"/>
    <property type="match status" value="4"/>
</dbReference>
<keyword evidence="2" id="KW-0479">Metal-binding</keyword>
<evidence type="ECO:0000256" key="9">
    <source>
        <dbReference type="PROSITE-ProRule" id="PRU00042"/>
    </source>
</evidence>
<dbReference type="PANTHER" id="PTHR14003:SF8">
    <property type="entry name" value="ZINC FINGER PROTEIN 42 HOMOLOG"/>
    <property type="match status" value="1"/>
</dbReference>
<dbReference type="GO" id="GO:0008270">
    <property type="term" value="F:zinc ion binding"/>
    <property type="evidence" value="ECO:0007669"/>
    <property type="project" value="UniProtKB-KW"/>
</dbReference>
<dbReference type="GO" id="GO:0000981">
    <property type="term" value="F:DNA-binding transcription factor activity, RNA polymerase II-specific"/>
    <property type="evidence" value="ECO:0007669"/>
    <property type="project" value="TreeGrafter"/>
</dbReference>
<dbReference type="AlphaFoldDB" id="A0A8C5K6H4"/>
<protein>
    <submittedName>
        <fullName evidence="12">Zinc finger protein 42</fullName>
    </submittedName>
</protein>
<dbReference type="GO" id="GO:0000785">
    <property type="term" value="C:chromatin"/>
    <property type="evidence" value="ECO:0007669"/>
    <property type="project" value="TreeGrafter"/>
</dbReference>
<dbReference type="FunFam" id="3.30.160.60:FF:000163">
    <property type="entry name" value="transcriptional repressor protein YY1"/>
    <property type="match status" value="1"/>
</dbReference>
<dbReference type="SMART" id="SM00355">
    <property type="entry name" value="ZnF_C2H2"/>
    <property type="match status" value="4"/>
</dbReference>
<evidence type="ECO:0000313" key="13">
    <source>
        <dbReference type="Proteomes" id="UP000694385"/>
    </source>
</evidence>
<keyword evidence="6" id="KW-0238">DNA-binding</keyword>
<evidence type="ECO:0000256" key="3">
    <source>
        <dbReference type="ARBA" id="ARBA00022737"/>
    </source>
</evidence>
<evidence type="ECO:0000256" key="4">
    <source>
        <dbReference type="ARBA" id="ARBA00022771"/>
    </source>
</evidence>